<dbReference type="PANTHER" id="PTHR19302">
    <property type="entry name" value="GAMMA TUBULIN COMPLEX PROTEIN"/>
    <property type="match status" value="1"/>
</dbReference>
<proteinExistence type="inferred from homology"/>
<dbReference type="GO" id="GO:0000922">
    <property type="term" value="C:spindle pole"/>
    <property type="evidence" value="ECO:0007669"/>
    <property type="project" value="InterPro"/>
</dbReference>
<evidence type="ECO:0000256" key="6">
    <source>
        <dbReference type="SAM" id="MobiDB-lite"/>
    </source>
</evidence>
<dbReference type="GO" id="GO:0051321">
    <property type="term" value="P:meiotic cell cycle"/>
    <property type="evidence" value="ECO:0007669"/>
    <property type="project" value="TreeGrafter"/>
</dbReference>
<feature type="domain" description="Gamma tubulin complex component protein N-terminal" evidence="8">
    <location>
        <begin position="110"/>
        <end position="481"/>
    </location>
</feature>
<dbReference type="PANTHER" id="PTHR19302:SF13">
    <property type="entry name" value="GAMMA-TUBULIN COMPLEX COMPONENT 2"/>
    <property type="match status" value="1"/>
</dbReference>
<accession>A0A5M3N916</accession>
<dbReference type="RefSeq" id="XP_007762563.1">
    <property type="nucleotide sequence ID" value="XM_007764373.1"/>
</dbReference>
<dbReference type="GeneID" id="19207114"/>
<evidence type="ECO:0000313" key="9">
    <source>
        <dbReference type="EMBL" id="EIW87341.1"/>
    </source>
</evidence>
<gene>
    <name evidence="9" type="ORF">CONPUDRAFT_45986</name>
</gene>
<evidence type="ECO:0000259" key="8">
    <source>
        <dbReference type="Pfam" id="PF17681"/>
    </source>
</evidence>
<feature type="region of interest" description="Disordered" evidence="6">
    <location>
        <begin position="1"/>
        <end position="21"/>
    </location>
</feature>
<dbReference type="GO" id="GO:0043015">
    <property type="term" value="F:gamma-tubulin binding"/>
    <property type="evidence" value="ECO:0007669"/>
    <property type="project" value="InterPro"/>
</dbReference>
<dbReference type="InterPro" id="IPR042241">
    <property type="entry name" value="GCP_C_sf"/>
</dbReference>
<evidence type="ECO:0000256" key="2">
    <source>
        <dbReference type="ARBA" id="ARBA00022490"/>
    </source>
</evidence>
<keyword evidence="2 5" id="KW-0963">Cytoplasm</keyword>
<keyword evidence="10" id="KW-1185">Reference proteome</keyword>
<dbReference type="OrthoDB" id="2192946at2759"/>
<dbReference type="FunFam" id="1.20.120.1900:FF:000011">
    <property type="entry name" value="Spindle pole body component"/>
    <property type="match status" value="1"/>
</dbReference>
<evidence type="ECO:0000313" key="10">
    <source>
        <dbReference type="Proteomes" id="UP000053558"/>
    </source>
</evidence>
<evidence type="ECO:0000256" key="3">
    <source>
        <dbReference type="ARBA" id="ARBA00022701"/>
    </source>
</evidence>
<feature type="compositionally biased region" description="Basic and acidic residues" evidence="6">
    <location>
        <begin position="597"/>
        <end position="609"/>
    </location>
</feature>
<dbReference type="Proteomes" id="UP000053558">
    <property type="component" value="Unassembled WGS sequence"/>
</dbReference>
<dbReference type="OMA" id="QNMSGDP"/>
<evidence type="ECO:0000256" key="1">
    <source>
        <dbReference type="ARBA" id="ARBA00010337"/>
    </source>
</evidence>
<dbReference type="GO" id="GO:0005874">
    <property type="term" value="C:microtubule"/>
    <property type="evidence" value="ECO:0007669"/>
    <property type="project" value="UniProtKB-KW"/>
</dbReference>
<name>A0A5M3N916_CONPW</name>
<dbReference type="GO" id="GO:0044732">
    <property type="term" value="C:mitotic spindle pole body"/>
    <property type="evidence" value="ECO:0007669"/>
    <property type="project" value="TreeGrafter"/>
</dbReference>
<comment type="caution">
    <text evidence="9">The sequence shown here is derived from an EMBL/GenBank/DDBJ whole genome shotgun (WGS) entry which is preliminary data.</text>
</comment>
<comment type="subcellular location">
    <subcellularLocation>
        <location evidence="5">Cytoplasm</location>
        <location evidence="5">Cytoskeleton</location>
        <location evidence="5">Microtubule organizing center</location>
    </subcellularLocation>
</comment>
<keyword evidence="3 5" id="KW-0493">Microtubule</keyword>
<evidence type="ECO:0000256" key="5">
    <source>
        <dbReference type="RuleBase" id="RU363050"/>
    </source>
</evidence>
<dbReference type="InterPro" id="IPR041470">
    <property type="entry name" value="GCP_N"/>
</dbReference>
<dbReference type="Gene3D" id="1.20.120.1900">
    <property type="entry name" value="Gamma-tubulin complex, C-terminal domain"/>
    <property type="match status" value="1"/>
</dbReference>
<dbReference type="Pfam" id="PF04130">
    <property type="entry name" value="GCP_C_terminal"/>
    <property type="match status" value="1"/>
</dbReference>
<reference evidence="10" key="1">
    <citation type="journal article" date="2012" name="Science">
        <title>The Paleozoic origin of enzymatic lignin decomposition reconstructed from 31 fungal genomes.</title>
        <authorList>
            <person name="Floudas D."/>
            <person name="Binder M."/>
            <person name="Riley R."/>
            <person name="Barry K."/>
            <person name="Blanchette R.A."/>
            <person name="Henrissat B."/>
            <person name="Martinez A.T."/>
            <person name="Otillar R."/>
            <person name="Spatafora J.W."/>
            <person name="Yadav J.S."/>
            <person name="Aerts A."/>
            <person name="Benoit I."/>
            <person name="Boyd A."/>
            <person name="Carlson A."/>
            <person name="Copeland A."/>
            <person name="Coutinho P.M."/>
            <person name="de Vries R.P."/>
            <person name="Ferreira P."/>
            <person name="Findley K."/>
            <person name="Foster B."/>
            <person name="Gaskell J."/>
            <person name="Glotzer D."/>
            <person name="Gorecki P."/>
            <person name="Heitman J."/>
            <person name="Hesse C."/>
            <person name="Hori C."/>
            <person name="Igarashi K."/>
            <person name="Jurgens J.A."/>
            <person name="Kallen N."/>
            <person name="Kersten P."/>
            <person name="Kohler A."/>
            <person name="Kuees U."/>
            <person name="Kumar T.K.A."/>
            <person name="Kuo A."/>
            <person name="LaButti K."/>
            <person name="Larrondo L.F."/>
            <person name="Lindquist E."/>
            <person name="Ling A."/>
            <person name="Lombard V."/>
            <person name="Lucas S."/>
            <person name="Lundell T."/>
            <person name="Martin R."/>
            <person name="McLaughlin D.J."/>
            <person name="Morgenstern I."/>
            <person name="Morin E."/>
            <person name="Murat C."/>
            <person name="Nagy L.G."/>
            <person name="Nolan M."/>
            <person name="Ohm R.A."/>
            <person name="Patyshakuliyeva A."/>
            <person name="Rokas A."/>
            <person name="Ruiz-Duenas F.J."/>
            <person name="Sabat G."/>
            <person name="Salamov A."/>
            <person name="Samejima M."/>
            <person name="Schmutz J."/>
            <person name="Slot J.C."/>
            <person name="St John F."/>
            <person name="Stenlid J."/>
            <person name="Sun H."/>
            <person name="Sun S."/>
            <person name="Syed K."/>
            <person name="Tsang A."/>
            <person name="Wiebenga A."/>
            <person name="Young D."/>
            <person name="Pisabarro A."/>
            <person name="Eastwood D.C."/>
            <person name="Martin F."/>
            <person name="Cullen D."/>
            <person name="Grigoriev I.V."/>
            <person name="Hibbett D.S."/>
        </authorList>
    </citation>
    <scope>NUCLEOTIDE SEQUENCE [LARGE SCALE GENOMIC DNA]</scope>
    <source>
        <strain evidence="10">RWD-64-598 SS2</strain>
    </source>
</reference>
<dbReference type="EMBL" id="JH711573">
    <property type="protein sequence ID" value="EIW87341.1"/>
    <property type="molecule type" value="Genomic_DNA"/>
</dbReference>
<dbReference type="GO" id="GO:0007020">
    <property type="term" value="P:microtubule nucleation"/>
    <property type="evidence" value="ECO:0007669"/>
    <property type="project" value="InterPro"/>
</dbReference>
<dbReference type="GO" id="GO:0051011">
    <property type="term" value="F:microtubule minus-end binding"/>
    <property type="evidence" value="ECO:0007669"/>
    <property type="project" value="TreeGrafter"/>
</dbReference>
<dbReference type="KEGG" id="cput:CONPUDRAFT_45986"/>
<comment type="similarity">
    <text evidence="1 5">Belongs to the TUBGCP family.</text>
</comment>
<dbReference type="InterPro" id="IPR040457">
    <property type="entry name" value="GCP_C"/>
</dbReference>
<feature type="domain" description="Gamma tubulin complex component C-terminal" evidence="7">
    <location>
        <begin position="487"/>
        <end position="842"/>
    </location>
</feature>
<evidence type="ECO:0000256" key="4">
    <source>
        <dbReference type="ARBA" id="ARBA00023212"/>
    </source>
</evidence>
<dbReference type="InterPro" id="IPR007259">
    <property type="entry name" value="GCP"/>
</dbReference>
<dbReference type="AlphaFoldDB" id="A0A5M3N916"/>
<sequence length="850" mass="94901">MNDPFTPHGRPGRKKHLGLSNKEYTKITGTIASVRRNRQGGPEDEEEEEAAFDFRQNKLSEPSFIAETSFVRAPLNSRVGASQSKTKDKGKGRVEPLDVLPVDIQEALILEDLLFVLMGIEGTYITYHPDYSAEDDDPLMGVRFAVSSALDISLRDLTERILPLGTYYTAISSFIESRSHLDYGLVNHALCASIRDMLREYQTLLSQLEHAFNTSPNFSLQKLWYHVHPTMHALSLIYALVLELAFPESDDADASASSSDSEEDPELAARNAALGLGSAALKAVLSDITHPHRSAEVVPVKGGEVLAVVHDRLEHLAGDPSAKAVYGALLRAAGAPYVRMLRGWITSGRLEDPYEELCVKESRFISRGILEVDYTDEYWERRYTLRDGSTSAKRQQAGIPVPRTEGGRLPGGACIPPVLEGWKHKILLAGKYLNVIRECGIEVQTSEALEKAGELEMADDKLYKYIEDAYTHANRTLLARLLAPDALVPRLRCLRRVFFLAQSSFLTHFLDLAGSELRKPAKSASLVKMQSLLDLALAGYGGGEGGQGDDGSGGMYKEDVKVTLASNALYEWLLNVINVSGVIVGETGEGDGDGGVGEEHQKKEKEKEKDDKKNILAIDALSLDYHVPFPLSLVISRKTILRYQLIFRFLLHLKHVEQSLTAMWVEQKTLPWKKRMPASTPYIEFEAWRLRVALLRARMLGFVQQILAFATFEVLEPNWRKMEAKLSKVATVDQLMRDHVDFLDTCLKECMLTSAKLLRAYSRMIVTCSTFALYTSSFTKSANQAIAAAEAGDGDQAMNKRWDFLKKFESNFDHWFKFHLDCVQYYASSENVSLLPLVVRLNSIKPSSQP</sequence>
<protein>
    <recommendedName>
        <fullName evidence="5">Spindle pole body component</fullName>
    </recommendedName>
</protein>
<organism evidence="9 10">
    <name type="scientific">Coniophora puteana (strain RWD-64-598)</name>
    <name type="common">Brown rot fungus</name>
    <dbReference type="NCBI Taxonomy" id="741705"/>
    <lineage>
        <taxon>Eukaryota</taxon>
        <taxon>Fungi</taxon>
        <taxon>Dikarya</taxon>
        <taxon>Basidiomycota</taxon>
        <taxon>Agaricomycotina</taxon>
        <taxon>Agaricomycetes</taxon>
        <taxon>Agaricomycetidae</taxon>
        <taxon>Boletales</taxon>
        <taxon>Coniophorineae</taxon>
        <taxon>Coniophoraceae</taxon>
        <taxon>Coniophora</taxon>
    </lineage>
</organism>
<dbReference type="GO" id="GO:0000278">
    <property type="term" value="P:mitotic cell cycle"/>
    <property type="evidence" value="ECO:0007669"/>
    <property type="project" value="TreeGrafter"/>
</dbReference>
<keyword evidence="4 5" id="KW-0206">Cytoskeleton</keyword>
<feature type="region of interest" description="Disordered" evidence="6">
    <location>
        <begin position="590"/>
        <end position="609"/>
    </location>
</feature>
<dbReference type="GO" id="GO:0051225">
    <property type="term" value="P:spindle assembly"/>
    <property type="evidence" value="ECO:0007669"/>
    <property type="project" value="TreeGrafter"/>
</dbReference>
<dbReference type="GO" id="GO:0000930">
    <property type="term" value="C:gamma-tubulin complex"/>
    <property type="evidence" value="ECO:0007669"/>
    <property type="project" value="UniProtKB-ARBA"/>
</dbReference>
<evidence type="ECO:0000259" key="7">
    <source>
        <dbReference type="Pfam" id="PF04130"/>
    </source>
</evidence>
<dbReference type="Pfam" id="PF17681">
    <property type="entry name" value="GCP_N_terminal"/>
    <property type="match status" value="1"/>
</dbReference>
<dbReference type="GO" id="GO:0031122">
    <property type="term" value="P:cytoplasmic microtubule organization"/>
    <property type="evidence" value="ECO:0007669"/>
    <property type="project" value="TreeGrafter"/>
</dbReference>